<sequence length="731" mass="80349">MTNDNVPTAPPVAAKRPTTRTFHGDSFVDNYEWLRDAQDPATIDYLNAENAWTDARTAHLAPLRETLFNEIKSRTRETDMSLPLRSGPWWYFGRTTEGKQYGTQCRVPVTDPTDWNPPTIEPGNTLDGEQVIFDANEHAQGHDFFSIGAFSLDATGRFLVYGTDTTGDERYTVRIQDLNTGEHFPEVIENTGGNAVITPDGSYVFYTTVDESWRPDTVWRHRVGTDPSTDKVVYHEQDERFWVGTGFTRTERFLVVEASSKITSETRLIDLTDPTCDPIVVCPRADGVEYSIEHGVRPDGTELLAITHNARFADFEIVLTDVPTGEPIDLASGVSVLTPATGERIEAVDIFRDYLVVSYRSGALPRIAILDAAAALSPNPEPWTLIPVSFGDELSATGIGSNPEYDQPLLRIGFGSFITPAQIIDLDVASGTPHVRKTQEILGGYDPADYGQARLWARAEDGTEVPISIVWKRSAVNVSIGPDGVPVPARTSPLRLYGYGAYEASMDPGVSVARLSSLDRGVIFAIAHVRGGGEMGRAWYEQGRMLNKKNSFTDFVSCARHLVDAGWTVPEKMVAEGGSAGGLLMGAVANLAPELFAGIVADVPFVDALTSILDPALPLTVIEWDEWGDPLHNPEVYQYMRSYTPYENVRDGARYPRILAVTSLNDTRVLFVEPAKWTARLREAGVDVLLKTEMSAGHGGVSGRYAKWREVAFEMAWTLDVLGATALPPVK</sequence>
<dbReference type="PANTHER" id="PTHR11757:SF19">
    <property type="entry name" value="PROLYL ENDOPEPTIDASE-LIKE"/>
    <property type="match status" value="1"/>
</dbReference>
<accession>A0A542SRS9</accession>
<proteinExistence type="inferred from homology"/>
<name>A0A542SRS9_9MICO</name>
<dbReference type="InterPro" id="IPR051543">
    <property type="entry name" value="Serine_Peptidase_S9A"/>
</dbReference>
<dbReference type="Pfam" id="PF00326">
    <property type="entry name" value="Peptidase_S9"/>
    <property type="match status" value="1"/>
</dbReference>
<dbReference type="GO" id="GO:0006508">
    <property type="term" value="P:proteolysis"/>
    <property type="evidence" value="ECO:0007669"/>
    <property type="project" value="UniProtKB-KW"/>
</dbReference>
<dbReference type="PANTHER" id="PTHR11757">
    <property type="entry name" value="PROTEASE FAMILY S9A OLIGOPEPTIDASE"/>
    <property type="match status" value="1"/>
</dbReference>
<evidence type="ECO:0000256" key="1">
    <source>
        <dbReference type="ARBA" id="ARBA00005228"/>
    </source>
</evidence>
<dbReference type="SUPFAM" id="SSF50993">
    <property type="entry name" value="Peptidase/esterase 'gauge' domain"/>
    <property type="match status" value="1"/>
</dbReference>
<dbReference type="Pfam" id="PF02897">
    <property type="entry name" value="Peptidase_S9_N"/>
    <property type="match status" value="1"/>
</dbReference>
<comment type="caution">
    <text evidence="8">The sequence shown here is derived from an EMBL/GenBank/DDBJ whole genome shotgun (WGS) entry which is preliminary data.</text>
</comment>
<dbReference type="InterPro" id="IPR023302">
    <property type="entry name" value="Pept_S9A_N"/>
</dbReference>
<evidence type="ECO:0000256" key="5">
    <source>
        <dbReference type="SAM" id="MobiDB-lite"/>
    </source>
</evidence>
<dbReference type="Gene3D" id="2.130.10.120">
    <property type="entry name" value="Prolyl oligopeptidase, N-terminal domain"/>
    <property type="match status" value="1"/>
</dbReference>
<dbReference type="PRINTS" id="PR00862">
    <property type="entry name" value="PROLIGOPTASE"/>
</dbReference>
<keyword evidence="3" id="KW-0378">Hydrolase</keyword>
<dbReference type="InterPro" id="IPR001375">
    <property type="entry name" value="Peptidase_S9_cat"/>
</dbReference>
<feature type="region of interest" description="Disordered" evidence="5">
    <location>
        <begin position="1"/>
        <end position="20"/>
    </location>
</feature>
<feature type="domain" description="Peptidase S9 prolyl oligopeptidase catalytic" evidence="6">
    <location>
        <begin position="513"/>
        <end position="724"/>
    </location>
</feature>
<evidence type="ECO:0000256" key="3">
    <source>
        <dbReference type="ARBA" id="ARBA00022801"/>
    </source>
</evidence>
<dbReference type="SUPFAM" id="SSF53474">
    <property type="entry name" value="alpha/beta-Hydrolases"/>
    <property type="match status" value="1"/>
</dbReference>
<dbReference type="RefSeq" id="WP_142113204.1">
    <property type="nucleotide sequence ID" value="NZ_BAAATB010000006.1"/>
</dbReference>
<evidence type="ECO:0000259" key="7">
    <source>
        <dbReference type="Pfam" id="PF02897"/>
    </source>
</evidence>
<dbReference type="Gene3D" id="3.40.50.1820">
    <property type="entry name" value="alpha/beta hydrolase"/>
    <property type="match status" value="1"/>
</dbReference>
<keyword evidence="2" id="KW-0645">Protease</keyword>
<dbReference type="InterPro" id="IPR029058">
    <property type="entry name" value="AB_hydrolase_fold"/>
</dbReference>
<comment type="similarity">
    <text evidence="1">Belongs to the peptidase S9A family.</text>
</comment>
<keyword evidence="9" id="KW-1185">Reference proteome</keyword>
<dbReference type="EMBL" id="VFNV01000001">
    <property type="protein sequence ID" value="TQK77312.1"/>
    <property type="molecule type" value="Genomic_DNA"/>
</dbReference>
<dbReference type="InterPro" id="IPR002470">
    <property type="entry name" value="Peptidase_S9A"/>
</dbReference>
<evidence type="ECO:0000256" key="4">
    <source>
        <dbReference type="ARBA" id="ARBA00022825"/>
    </source>
</evidence>
<keyword evidence="4" id="KW-0720">Serine protease</keyword>
<dbReference type="Proteomes" id="UP000316181">
    <property type="component" value="Unassembled WGS sequence"/>
</dbReference>
<dbReference type="AlphaFoldDB" id="A0A542SRS9"/>
<reference evidence="8 9" key="1">
    <citation type="submission" date="2019-06" db="EMBL/GenBank/DDBJ databases">
        <title>Sequencing the genomes of 1000 actinobacteria strains.</title>
        <authorList>
            <person name="Klenk H.-P."/>
        </authorList>
    </citation>
    <scope>NUCLEOTIDE SEQUENCE [LARGE SCALE GENOMIC DNA]</scope>
    <source>
        <strain evidence="8 9">DSM 10596</strain>
    </source>
</reference>
<gene>
    <name evidence="8" type="ORF">FB389_2036</name>
</gene>
<dbReference type="GO" id="GO:0004252">
    <property type="term" value="F:serine-type endopeptidase activity"/>
    <property type="evidence" value="ECO:0007669"/>
    <property type="project" value="InterPro"/>
</dbReference>
<feature type="domain" description="Peptidase S9A N-terminal" evidence="7">
    <location>
        <begin position="11"/>
        <end position="438"/>
    </location>
</feature>
<dbReference type="OrthoDB" id="9801421at2"/>
<evidence type="ECO:0000259" key="6">
    <source>
        <dbReference type="Pfam" id="PF00326"/>
    </source>
</evidence>
<organism evidence="8 9">
    <name type="scientific">Rarobacter incanus</name>
    <dbReference type="NCBI Taxonomy" id="153494"/>
    <lineage>
        <taxon>Bacteria</taxon>
        <taxon>Bacillati</taxon>
        <taxon>Actinomycetota</taxon>
        <taxon>Actinomycetes</taxon>
        <taxon>Micrococcales</taxon>
        <taxon>Rarobacteraceae</taxon>
        <taxon>Rarobacter</taxon>
    </lineage>
</organism>
<evidence type="ECO:0000256" key="2">
    <source>
        <dbReference type="ARBA" id="ARBA00022670"/>
    </source>
</evidence>
<evidence type="ECO:0000313" key="9">
    <source>
        <dbReference type="Proteomes" id="UP000316181"/>
    </source>
</evidence>
<protein>
    <submittedName>
        <fullName evidence="8">Oligopeptidase B</fullName>
    </submittedName>
</protein>
<evidence type="ECO:0000313" key="8">
    <source>
        <dbReference type="EMBL" id="TQK77312.1"/>
    </source>
</evidence>